<feature type="transmembrane region" description="Helical" evidence="1">
    <location>
        <begin position="12"/>
        <end position="29"/>
    </location>
</feature>
<keyword evidence="1" id="KW-1133">Transmembrane helix</keyword>
<gene>
    <name evidence="2" type="ORF">BS1321_17935</name>
</gene>
<dbReference type="InterPro" id="IPR025143">
    <property type="entry name" value="DUF4083"/>
</dbReference>
<evidence type="ECO:0000313" key="2">
    <source>
        <dbReference type="EMBL" id="ASS95619.1"/>
    </source>
</evidence>
<keyword evidence="1" id="KW-0472">Membrane</keyword>
<dbReference type="RefSeq" id="WP_063232430.1">
    <property type="nucleotide sequence ID" value="NZ_BCVO01000003.1"/>
</dbReference>
<dbReference type="Pfam" id="PF13314">
    <property type="entry name" value="DUF4083"/>
    <property type="match status" value="1"/>
</dbReference>
<name>A0A223EK44_9BACI</name>
<protein>
    <recommendedName>
        <fullName evidence="4">DUF4083 domain-containing protein</fullName>
    </recommendedName>
</protein>
<evidence type="ECO:0000256" key="1">
    <source>
        <dbReference type="SAM" id="Phobius"/>
    </source>
</evidence>
<dbReference type="AlphaFoldDB" id="A0A223EK44"/>
<dbReference type="Proteomes" id="UP000214618">
    <property type="component" value="Chromosome"/>
</dbReference>
<evidence type="ECO:0000313" key="3">
    <source>
        <dbReference type="Proteomes" id="UP000214618"/>
    </source>
</evidence>
<dbReference type="EMBL" id="CP017704">
    <property type="protein sequence ID" value="ASS95619.1"/>
    <property type="molecule type" value="Genomic_DNA"/>
</dbReference>
<organism evidence="2 3">
    <name type="scientific">Peribacillus simplex NBRC 15720 = DSM 1321</name>
    <dbReference type="NCBI Taxonomy" id="1349754"/>
    <lineage>
        <taxon>Bacteria</taxon>
        <taxon>Bacillati</taxon>
        <taxon>Bacillota</taxon>
        <taxon>Bacilli</taxon>
        <taxon>Bacillales</taxon>
        <taxon>Bacillaceae</taxon>
        <taxon>Peribacillus</taxon>
    </lineage>
</organism>
<sequence length="59" mass="6974">MGFNTGDIVYQLIMFVLLFGIIFAVYFFVRSLLTRSNKSNSIEQKIDRVIELLEKDRRD</sequence>
<accession>A0A223EK44</accession>
<reference evidence="2 3" key="1">
    <citation type="submission" date="2016-10" db="EMBL/GenBank/DDBJ databases">
        <title>The whole genome sequencing and assembly of Bacillus simplex DSM 1321 strain.</title>
        <authorList>
            <person name="Park M.-K."/>
            <person name="Lee Y.-J."/>
            <person name="Yi H."/>
            <person name="Bahn Y.-S."/>
            <person name="Kim J.F."/>
            <person name="Lee D.-W."/>
        </authorList>
    </citation>
    <scope>NUCLEOTIDE SEQUENCE [LARGE SCALE GENOMIC DNA]</scope>
    <source>
        <strain evidence="2 3">DSM 1321</strain>
    </source>
</reference>
<evidence type="ECO:0008006" key="4">
    <source>
        <dbReference type="Google" id="ProtNLM"/>
    </source>
</evidence>
<proteinExistence type="predicted"/>
<keyword evidence="1" id="KW-0812">Transmembrane</keyword>